<dbReference type="SUPFAM" id="SSF53474">
    <property type="entry name" value="alpha/beta-Hydrolases"/>
    <property type="match status" value="1"/>
</dbReference>
<reference evidence="3" key="1">
    <citation type="journal article" date="2023" name="Arch. Microbiol.">
        <title>Desulfoferula mesophilus gen. nov. sp. nov., a mesophilic sulfate-reducing bacterium isolated from a brackish lake sediment.</title>
        <authorList>
            <person name="Watanabe T."/>
            <person name="Yabe T."/>
            <person name="Tsuji J.M."/>
            <person name="Fukui M."/>
        </authorList>
    </citation>
    <scope>NUCLEOTIDE SEQUENCE [LARGE SCALE GENOMIC DNA]</scope>
    <source>
        <strain evidence="3">12FAK</strain>
    </source>
</reference>
<accession>A0AAU9EBM1</accession>
<evidence type="ECO:0000313" key="2">
    <source>
        <dbReference type="EMBL" id="BEQ14280.1"/>
    </source>
</evidence>
<proteinExistence type="predicted"/>
<dbReference type="InterPro" id="IPR050471">
    <property type="entry name" value="AB_hydrolase"/>
</dbReference>
<dbReference type="RefSeq" id="WP_338605995.1">
    <property type="nucleotide sequence ID" value="NZ_AP028679.1"/>
</dbReference>
<evidence type="ECO:0000313" key="3">
    <source>
        <dbReference type="Proteomes" id="UP001366166"/>
    </source>
</evidence>
<dbReference type="PRINTS" id="PR00111">
    <property type="entry name" value="ABHYDROLASE"/>
</dbReference>
<dbReference type="Gene3D" id="3.40.50.1820">
    <property type="entry name" value="alpha/beta hydrolase"/>
    <property type="match status" value="1"/>
</dbReference>
<dbReference type="InterPro" id="IPR029058">
    <property type="entry name" value="AB_hydrolase_fold"/>
</dbReference>
<name>A0AAU9EBM1_9BACT</name>
<sequence>MPFVRLHDIKLYYETLGQGPPLLMLMGQRRDHTWFHRQIPELAQHFSLILLDNRGAGKSDKPDQPYSIEGMAEDAVDLMDALGLASAHVLGISMGGCIAQELALGFPQRVRGLVLGCTTCGGAEALGTPEHVMRWYAEPDGLSPEEVLRRNLRIYFSDRYLREEPEAVESFIQMALRDQQPLFAFKRQMQAMRGFASAARLPGLTPPTLVATGSDDGFIPPENSLILAGLIPDSSLIMYPQGRHCFFIEMASRFNREIISFLHQVDRA</sequence>
<keyword evidence="3" id="KW-1185">Reference proteome</keyword>
<dbReference type="KEGG" id="dmp:FAK_13460"/>
<protein>
    <submittedName>
        <fullName evidence="2">Alpha/beta hydrolase fold protein</fullName>
    </submittedName>
</protein>
<dbReference type="Proteomes" id="UP001366166">
    <property type="component" value="Chromosome"/>
</dbReference>
<feature type="domain" description="AB hydrolase-1" evidence="1">
    <location>
        <begin position="35"/>
        <end position="249"/>
    </location>
</feature>
<keyword evidence="2" id="KW-0378">Hydrolase</keyword>
<dbReference type="PANTHER" id="PTHR43433:SF5">
    <property type="entry name" value="AB HYDROLASE-1 DOMAIN-CONTAINING PROTEIN"/>
    <property type="match status" value="1"/>
</dbReference>
<dbReference type="AlphaFoldDB" id="A0AAU9EBM1"/>
<evidence type="ECO:0000259" key="1">
    <source>
        <dbReference type="Pfam" id="PF00561"/>
    </source>
</evidence>
<dbReference type="Pfam" id="PF00561">
    <property type="entry name" value="Abhydrolase_1"/>
    <property type="match status" value="1"/>
</dbReference>
<dbReference type="GO" id="GO:0016787">
    <property type="term" value="F:hydrolase activity"/>
    <property type="evidence" value="ECO:0007669"/>
    <property type="project" value="UniProtKB-KW"/>
</dbReference>
<organism evidence="2 3">
    <name type="scientific">Desulfoferula mesophila</name>
    <dbReference type="NCBI Taxonomy" id="3058419"/>
    <lineage>
        <taxon>Bacteria</taxon>
        <taxon>Pseudomonadati</taxon>
        <taxon>Thermodesulfobacteriota</taxon>
        <taxon>Desulfarculia</taxon>
        <taxon>Desulfarculales</taxon>
        <taxon>Desulfarculaceae</taxon>
        <taxon>Desulfoferula</taxon>
    </lineage>
</organism>
<dbReference type="EMBL" id="AP028679">
    <property type="protein sequence ID" value="BEQ14280.1"/>
    <property type="molecule type" value="Genomic_DNA"/>
</dbReference>
<gene>
    <name evidence="2" type="ORF">FAK_13460</name>
</gene>
<dbReference type="InterPro" id="IPR000073">
    <property type="entry name" value="AB_hydrolase_1"/>
</dbReference>
<dbReference type="PANTHER" id="PTHR43433">
    <property type="entry name" value="HYDROLASE, ALPHA/BETA FOLD FAMILY PROTEIN"/>
    <property type="match status" value="1"/>
</dbReference>